<dbReference type="Proteomes" id="UP000319817">
    <property type="component" value="Chromosome"/>
</dbReference>
<dbReference type="InterPro" id="IPR001791">
    <property type="entry name" value="Laminin_G"/>
</dbReference>
<keyword evidence="1 4" id="KW-0349">Heme</keyword>
<dbReference type="EMBL" id="CP036526">
    <property type="protein sequence ID" value="QDT11740.1"/>
    <property type="molecule type" value="Genomic_DNA"/>
</dbReference>
<dbReference type="CDD" id="cd00110">
    <property type="entry name" value="LamG"/>
    <property type="match status" value="1"/>
</dbReference>
<evidence type="ECO:0000256" key="1">
    <source>
        <dbReference type="ARBA" id="ARBA00022617"/>
    </source>
</evidence>
<dbReference type="GO" id="GO:0009055">
    <property type="term" value="F:electron transfer activity"/>
    <property type="evidence" value="ECO:0007669"/>
    <property type="project" value="InterPro"/>
</dbReference>
<dbReference type="GO" id="GO:0020037">
    <property type="term" value="F:heme binding"/>
    <property type="evidence" value="ECO:0007669"/>
    <property type="project" value="InterPro"/>
</dbReference>
<dbReference type="PROSITE" id="PS51007">
    <property type="entry name" value="CYTC"/>
    <property type="match status" value="2"/>
</dbReference>
<dbReference type="InterPro" id="IPR009056">
    <property type="entry name" value="Cyt_c-like_dom"/>
</dbReference>
<evidence type="ECO:0000256" key="4">
    <source>
        <dbReference type="PROSITE-ProRule" id="PRU00433"/>
    </source>
</evidence>
<dbReference type="InterPro" id="IPR013320">
    <property type="entry name" value="ConA-like_dom_sf"/>
</dbReference>
<evidence type="ECO:0000256" key="5">
    <source>
        <dbReference type="SAM" id="MobiDB-lite"/>
    </source>
</evidence>
<dbReference type="InterPro" id="IPR046476">
    <property type="entry name" value="DUF6797"/>
</dbReference>
<evidence type="ECO:0000256" key="3">
    <source>
        <dbReference type="ARBA" id="ARBA00023004"/>
    </source>
</evidence>
<gene>
    <name evidence="7" type="ORF">K239x_37400</name>
</gene>
<dbReference type="SUPFAM" id="SSF63829">
    <property type="entry name" value="Calcium-dependent phosphotriesterase"/>
    <property type="match status" value="1"/>
</dbReference>
<dbReference type="GO" id="GO:0046872">
    <property type="term" value="F:metal ion binding"/>
    <property type="evidence" value="ECO:0007669"/>
    <property type="project" value="UniProtKB-KW"/>
</dbReference>
<dbReference type="SUPFAM" id="SSF49899">
    <property type="entry name" value="Concanavalin A-like lectins/glucanases"/>
    <property type="match status" value="1"/>
</dbReference>
<protein>
    <submittedName>
        <fullName evidence="7">Cytochrome c</fullName>
    </submittedName>
</protein>
<dbReference type="Pfam" id="PF13385">
    <property type="entry name" value="Laminin_G_3"/>
    <property type="match status" value="1"/>
</dbReference>
<proteinExistence type="predicted"/>
<dbReference type="Gene3D" id="2.60.120.200">
    <property type="match status" value="1"/>
</dbReference>
<feature type="domain" description="Cytochrome c" evidence="6">
    <location>
        <begin position="218"/>
        <end position="297"/>
    </location>
</feature>
<name>A0A517NX81_9BACT</name>
<sequence length="1298" mass="143198">MLLAFGPTSASAQQLEKQLLAEPATQLATAALTSGNAARGAIVFHQQSIACGTCHTTGTGQSAIGPDLTQYDAEKLPSDVELVDSVLRPSQAIRDGYQSVMLVLDTGRVEVGQFISENAQTISLRTARPGAKPLQIPKAKVEARKQNSQSLMPAGQVNQLSGRQQFLDLVRYLIAIRDGGAETARKLQPPPHLLVAPPVPEYENNIDHAAMIASLDDESFQRGEAIYSRLCVNCHGTKDQPGSLPTSLRFASGNFKNGNDPFAMYQTLTRGFGIMLPQTWMVPQQKYDVVHYIRQAYLKPHNPDEHFDVNDSYLTSLPKGTSIGPAPVEVQPWVNMDYGPSMINTFETGDDALNFAHKGIAVRLDAGPGGVSRGHAWTIFDHDTMRMSTAWVKPDSSSLDSFINWQGIHFNGRHNIHPRVSGDVHLQNHNGPGWSNPSNGSLDDPRLVGRDGRKYGPLPNEWAKLNGIYSHGSQTIIDYQIGDTTILESPQLIADVSSTKDQRYVFGRQMNVGRRDREMTLRVASLGANAKLRRTNQSVAIDYSAGKTSTNDSQTFDGGSFLQTAGSDRFEMRTQDFTLLARIRTTSDGAIFTQTLDQTKWVPGGKSLFIRDGLLNYDIGWVGAVRSLKRVTDGRWHDIAMTWKNSGEVKFFVDGKPSGGGKLKPKRDLAKPVIRIGHTASNFPAKPFFKGDLQNVQFVPRALNQKQIGNVEASEPVQDAISNWPLDAPKRLLDTQGLHPLVGVVNGAAKTTALQIQQAGLSIPIQGASWSIRDQNQLCLTLPPGDAPIDVVLWTRSANGDQPDAASPTVLIDDPKPNLRPLTKGGPQRWPEKLTTKVQLGDSSGAFAADVLQVPTSNPWLARLRLTGFDFFDDGDSMAICTWDGDVWQVTGLSQIDHATAYTEVELTWQRIGSGLFQPLGLRIVGGRIYVSCRDQICILNDQNGDGETDFYECFNRDHQVTEHFHEFAMGLQTDDEGNFYYAKSARHALKAVVPHHGTLLKVSKDGSETEILAKGFRAANGVCLNPDGTFIVTDQEGHWNPKNRINWVRKGGFYGNMFGYHDVTNSSDSAMEQPLCWITNAFDRSPAELLWVDSEKWGPLNHRLLNLSYGYGKVYLVPHEDIDGQKQGGMIELPIDQFPTGVMRGRFRPDDQQLYLCGMFAWGSSQQQQDGGLYRLRCTGKPIQLPVELSATNRGVTLGFSGEIDRTSAADPKNYSVRVWSLRRTANYGSKHYDERELNVAEADLSADGKTVSLTIPEISPTWCMEIRYRLLSIDGKEIDGTLHNSIHRLKADPVEN</sequence>
<dbReference type="Pfam" id="PF13442">
    <property type="entry name" value="Cytochrome_CBB3"/>
    <property type="match status" value="1"/>
</dbReference>
<feature type="region of interest" description="Disordered" evidence="5">
    <location>
        <begin position="804"/>
        <end position="828"/>
    </location>
</feature>
<dbReference type="InterPro" id="IPR011042">
    <property type="entry name" value="6-blade_b-propeller_TolB-like"/>
</dbReference>
<dbReference type="RefSeq" id="WP_419189098.1">
    <property type="nucleotide sequence ID" value="NZ_CP036526.1"/>
</dbReference>
<dbReference type="Pfam" id="PF20601">
    <property type="entry name" value="DUF6797"/>
    <property type="match status" value="1"/>
</dbReference>
<dbReference type="Gene3D" id="2.120.10.30">
    <property type="entry name" value="TolB, C-terminal domain"/>
    <property type="match status" value="1"/>
</dbReference>
<organism evidence="7 8">
    <name type="scientific">Stieleria marina</name>
    <dbReference type="NCBI Taxonomy" id="1930275"/>
    <lineage>
        <taxon>Bacteria</taxon>
        <taxon>Pseudomonadati</taxon>
        <taxon>Planctomycetota</taxon>
        <taxon>Planctomycetia</taxon>
        <taxon>Pirellulales</taxon>
        <taxon>Pirellulaceae</taxon>
        <taxon>Stieleria</taxon>
    </lineage>
</organism>
<dbReference type="PANTHER" id="PTHR33546">
    <property type="entry name" value="LARGE, MULTIFUNCTIONAL SECRETED PROTEIN-RELATED"/>
    <property type="match status" value="1"/>
</dbReference>
<evidence type="ECO:0000256" key="2">
    <source>
        <dbReference type="ARBA" id="ARBA00022723"/>
    </source>
</evidence>
<dbReference type="NCBIfam" id="TIGR02603">
    <property type="entry name" value="CxxCH_TIGR02603"/>
    <property type="match status" value="1"/>
</dbReference>
<reference evidence="7 8" key="1">
    <citation type="submission" date="2019-02" db="EMBL/GenBank/DDBJ databases">
        <title>Deep-cultivation of Planctomycetes and their phenomic and genomic characterization uncovers novel biology.</title>
        <authorList>
            <person name="Wiegand S."/>
            <person name="Jogler M."/>
            <person name="Boedeker C."/>
            <person name="Pinto D."/>
            <person name="Vollmers J."/>
            <person name="Rivas-Marin E."/>
            <person name="Kohn T."/>
            <person name="Peeters S.H."/>
            <person name="Heuer A."/>
            <person name="Rast P."/>
            <person name="Oberbeckmann S."/>
            <person name="Bunk B."/>
            <person name="Jeske O."/>
            <person name="Meyerdierks A."/>
            <person name="Storesund J.E."/>
            <person name="Kallscheuer N."/>
            <person name="Luecker S."/>
            <person name="Lage O.M."/>
            <person name="Pohl T."/>
            <person name="Merkel B.J."/>
            <person name="Hornburger P."/>
            <person name="Mueller R.-W."/>
            <person name="Bruemmer F."/>
            <person name="Labrenz M."/>
            <person name="Spormann A.M."/>
            <person name="Op den Camp H."/>
            <person name="Overmann J."/>
            <person name="Amann R."/>
            <person name="Jetten M.S.M."/>
            <person name="Mascher T."/>
            <person name="Medema M.H."/>
            <person name="Devos D.P."/>
            <person name="Kaster A.-K."/>
            <person name="Ovreas L."/>
            <person name="Rohde M."/>
            <person name="Galperin M.Y."/>
            <person name="Jogler C."/>
        </authorList>
    </citation>
    <scope>NUCLEOTIDE SEQUENCE [LARGE SCALE GENOMIC DNA]</scope>
    <source>
        <strain evidence="7 8">K23_9</strain>
    </source>
</reference>
<dbReference type="Gene3D" id="1.10.760.10">
    <property type="entry name" value="Cytochrome c-like domain"/>
    <property type="match status" value="2"/>
</dbReference>
<keyword evidence="2 4" id="KW-0479">Metal-binding</keyword>
<accession>A0A517NX81</accession>
<evidence type="ECO:0000259" key="6">
    <source>
        <dbReference type="PROSITE" id="PS51007"/>
    </source>
</evidence>
<dbReference type="PANTHER" id="PTHR33546:SF1">
    <property type="entry name" value="LARGE, MULTIFUNCTIONAL SECRETED PROTEIN"/>
    <property type="match status" value="1"/>
</dbReference>
<feature type="domain" description="Cytochrome c" evidence="6">
    <location>
        <begin position="35"/>
        <end position="177"/>
    </location>
</feature>
<dbReference type="InterPro" id="IPR013427">
    <property type="entry name" value="Haem-bd_dom_put"/>
</dbReference>
<keyword evidence="8" id="KW-1185">Reference proteome</keyword>
<dbReference type="InterPro" id="IPR036909">
    <property type="entry name" value="Cyt_c-like_dom_sf"/>
</dbReference>
<keyword evidence="3 4" id="KW-0408">Iron</keyword>
<evidence type="ECO:0000313" key="8">
    <source>
        <dbReference type="Proteomes" id="UP000319817"/>
    </source>
</evidence>
<evidence type="ECO:0000313" key="7">
    <source>
        <dbReference type="EMBL" id="QDT11740.1"/>
    </source>
</evidence>
<dbReference type="SUPFAM" id="SSF46626">
    <property type="entry name" value="Cytochrome c"/>
    <property type="match status" value="2"/>
</dbReference>